<reference evidence="1 2" key="1">
    <citation type="journal article" date="2008" name="J. Virol. Methods">
        <title>Sequencing of the large dsDNA genome of Oryctes rhinoceros nudivirus using multiple displacement amplification of nanogram amounts of virus DNA.</title>
        <authorList>
            <person name="Wang Y."/>
            <person name="Kleespies R.G."/>
            <person name="Ramle M.B."/>
            <person name="Jehle J.A."/>
        </authorList>
    </citation>
    <scope>NUCLEOTIDE SEQUENCE [LARGE SCALE GENOMIC DNA]</scope>
    <source>
        <strain evidence="2">Isolate Oryctes rhinoceros/Malaysia/Ma07/2007</strain>
    </source>
</reference>
<keyword evidence="2" id="KW-1185">Reference proteome</keyword>
<dbReference type="RefSeq" id="YP_002321436.1">
    <property type="nucleotide sequence ID" value="NC_011588.1"/>
</dbReference>
<proteinExistence type="predicted"/>
<name>B7SVE6_9VIRU</name>
<dbReference type="KEGG" id="vg:7047305"/>
<evidence type="ECO:0000313" key="1">
    <source>
        <dbReference type="EMBL" id="ACH96255.1"/>
    </source>
</evidence>
<evidence type="ECO:0000313" key="2">
    <source>
        <dbReference type="Proteomes" id="UP000011785"/>
    </source>
</evidence>
<sequence>MSVTEQGVFEICVSRVDVSKLTAKNYTLCLDGTSCTKKSSILRGTKCLISKTQYIKPNRNSNTYFPSMIGYITAGINNLTCGGPHFEDRSPLNVLDWHILWKIFDDYLKTFGNVSVDTNNPNIRNAMLKYTSIFKAYKNSYFYKGFAQKINTIALIDSNTARCDDLRFRRGIGSDKERSLWKFYTALQNMMYAELYPDRYIDLAWFGDAESVDVISGIGKFLKFTLDVLSSRPNLDFAPLKNCRLPTVKCDYTLQNISTHVYRSIGRFGCQYLMGNEDVLRARIPSFVNATNIKHPRGNMDEPIMASTREYLFNNTESDDTTDSDLILTEDCTMIELFD</sequence>
<dbReference type="GeneID" id="7047305"/>
<dbReference type="Proteomes" id="UP000011785">
    <property type="component" value="Segment"/>
</dbReference>
<protein>
    <submittedName>
        <fullName evidence="1">GrBNV_gp44-like protein</fullName>
    </submittedName>
</protein>
<dbReference type="EMBL" id="EU747721">
    <property type="protein sequence ID" value="ACH96255.1"/>
    <property type="molecule type" value="Genomic_DNA"/>
</dbReference>
<organism evidence="2">
    <name type="scientific">Oryctes rhinoceros nudivirus</name>
    <dbReference type="NCBI Taxonomy" id="92521"/>
    <lineage>
        <taxon>Viruses</taxon>
        <taxon>Viruses incertae sedis</taxon>
        <taxon>Naldaviricetes</taxon>
        <taxon>Lefavirales</taxon>
        <taxon>Nudiviridae</taxon>
        <taxon>Alphanudivirus</taxon>
        <taxon>Alphanudivirus oryrhinocerotis</taxon>
    </lineage>
</organism>
<accession>B7SVE6</accession>